<dbReference type="RefSeq" id="XP_024597301.1">
    <property type="nucleotide sequence ID" value="XM_024741533.1"/>
</dbReference>
<sequence>MATSTSTETTSASWWNYFFLYDGSKVKGEGDPTRAAICYFFPPQTLLDQQELLCGQIAGVVHCISDISGSPPTIVRLRKLKFAIKVDGDYLWVLGCAVELPDVSCKQLLDQLIGFFNFYNGPVSLAYKSCSREELSGEWDTFIDQILRNTGDLHKIFNSLWNLDRTKAWALSCPSALQSPLPVPPWLMVSVLTSWHASCPAQVEPLLLLKAALILQTCQRSPHVLAGCILYKGLIVSTQLPPSVTAKVLLHRAVRRDQRKPLGGDALQEHGAALPPNVQIVPVFLTEEEAVSLREFPREPTTSTLASPARLPEPPAQRPPKGLNTSAPKENAPRHVESTARISATSPEPTSPDVTWPNGRGENGHWSGCDLKSTKPPTPHHAAGGRGPGLGLSLVKETGLSRGEEELDLSEIHVPEAQDTGASLGYSASDGGPPGCRASVSDSGNPGSQPPEALPVGTAVGGPLPPSTAEMLTQNGALERPRDLPGNSSQAPVPRDHLLSPRSGPLPSPCLDSRQTGSQLPVGEQGEGQHGDGVPEGRSASSPERASGSADPPGDGPSADRTGSRATPVSLARLVRMNLYTHSVRALALLLLAEEPLLGDGAAVEDVYHGSLASLNGLEVHLNETLPRDQAAPAARTYGFAHYDRVQNVLAANLPQVATAQDRRFLQAVSLMHSDFARLPALYEVTVRNASTAVYACCSPVQETYFQQLAPAGRSSGFPSAQDSTFSLPGKAKQKLLKHGVNLL</sequence>
<name>A0A341B394_NEOAA</name>
<dbReference type="PANTHER" id="PTHR14407:SF9">
    <property type="entry name" value="BLOC-3 COMPLEX MEMBER HPS4"/>
    <property type="match status" value="1"/>
</dbReference>
<reference evidence="5" key="1">
    <citation type="submission" date="2025-08" db="UniProtKB">
        <authorList>
            <consortium name="RefSeq"/>
        </authorList>
    </citation>
    <scope>IDENTIFICATION</scope>
    <source>
        <tissue evidence="5">Meat</tissue>
    </source>
</reference>
<gene>
    <name evidence="5" type="primary">HPS4</name>
</gene>
<dbReference type="GO" id="GO:0016192">
    <property type="term" value="P:vesicle-mediated transport"/>
    <property type="evidence" value="ECO:0007669"/>
    <property type="project" value="InterPro"/>
</dbReference>
<dbReference type="GO" id="GO:0031267">
    <property type="term" value="F:small GTPase binding"/>
    <property type="evidence" value="ECO:0007669"/>
    <property type="project" value="TreeGrafter"/>
</dbReference>
<keyword evidence="4" id="KW-1185">Reference proteome</keyword>
<dbReference type="InterPro" id="IPR026091">
    <property type="entry name" value="HPS4"/>
</dbReference>
<dbReference type="GO" id="GO:0005765">
    <property type="term" value="C:lysosomal membrane"/>
    <property type="evidence" value="ECO:0007669"/>
    <property type="project" value="TreeGrafter"/>
</dbReference>
<dbReference type="InterPro" id="IPR043989">
    <property type="entry name" value="CCZ1/INTU/HSP4_longin_3"/>
</dbReference>
<dbReference type="GO" id="GO:0006605">
    <property type="term" value="P:protein targeting"/>
    <property type="evidence" value="ECO:0007669"/>
    <property type="project" value="TreeGrafter"/>
</dbReference>
<dbReference type="Proteomes" id="UP000252040">
    <property type="component" value="Unplaced"/>
</dbReference>
<dbReference type="Pfam" id="PF19033">
    <property type="entry name" value="Intu_longin_3"/>
    <property type="match status" value="1"/>
</dbReference>
<feature type="region of interest" description="Disordered" evidence="1">
    <location>
        <begin position="294"/>
        <end position="394"/>
    </location>
</feature>
<feature type="domain" description="CCZ1/INTU/HPS4 third Longin" evidence="3">
    <location>
        <begin position="637"/>
        <end position="735"/>
    </location>
</feature>
<protein>
    <submittedName>
        <fullName evidence="5">Hermansky-Pudlak syndrome 4 protein isoform X3</fullName>
    </submittedName>
</protein>
<accession>A0A341B394</accession>
<evidence type="ECO:0000313" key="5">
    <source>
        <dbReference type="RefSeq" id="XP_024597301.1"/>
    </source>
</evidence>
<dbReference type="GO" id="GO:0031410">
    <property type="term" value="C:cytoplasmic vesicle"/>
    <property type="evidence" value="ECO:0007669"/>
    <property type="project" value="TreeGrafter"/>
</dbReference>
<dbReference type="InterPro" id="IPR043987">
    <property type="entry name" value="CCZ1/INTU/HSP4_longin_1"/>
</dbReference>
<proteinExistence type="predicted"/>
<dbReference type="AlphaFoldDB" id="A0A341B394"/>
<evidence type="ECO:0000256" key="1">
    <source>
        <dbReference type="SAM" id="MobiDB-lite"/>
    </source>
</evidence>
<dbReference type="GO" id="GO:1903232">
    <property type="term" value="P:melanosome assembly"/>
    <property type="evidence" value="ECO:0007669"/>
    <property type="project" value="TreeGrafter"/>
</dbReference>
<organism evidence="4 5">
    <name type="scientific">Neophocaena asiaeorientalis asiaeorientalis</name>
    <name type="common">Yangtze finless porpoise</name>
    <name type="synonym">Neophocaena phocaenoides subsp. asiaeorientalis</name>
    <dbReference type="NCBI Taxonomy" id="1706337"/>
    <lineage>
        <taxon>Eukaryota</taxon>
        <taxon>Metazoa</taxon>
        <taxon>Chordata</taxon>
        <taxon>Craniata</taxon>
        <taxon>Vertebrata</taxon>
        <taxon>Euteleostomi</taxon>
        <taxon>Mammalia</taxon>
        <taxon>Eutheria</taxon>
        <taxon>Laurasiatheria</taxon>
        <taxon>Artiodactyla</taxon>
        <taxon>Whippomorpha</taxon>
        <taxon>Cetacea</taxon>
        <taxon>Odontoceti</taxon>
        <taxon>Phocoenidae</taxon>
        <taxon>Neophocaena</taxon>
    </lineage>
</organism>
<feature type="domain" description="CCZ1/INTU/HSP4 first Longin" evidence="2">
    <location>
        <begin position="15"/>
        <end position="121"/>
    </location>
</feature>
<dbReference type="Pfam" id="PF19031">
    <property type="entry name" value="Intu_longin_1"/>
    <property type="match status" value="1"/>
</dbReference>
<dbReference type="GO" id="GO:0031085">
    <property type="term" value="C:BLOC-3 complex"/>
    <property type="evidence" value="ECO:0007669"/>
    <property type="project" value="TreeGrafter"/>
</dbReference>
<evidence type="ECO:0000259" key="3">
    <source>
        <dbReference type="Pfam" id="PF19033"/>
    </source>
</evidence>
<dbReference type="CTD" id="89781"/>
<feature type="region of interest" description="Disordered" evidence="1">
    <location>
        <begin position="421"/>
        <end position="565"/>
    </location>
</feature>
<evidence type="ECO:0000313" key="4">
    <source>
        <dbReference type="Proteomes" id="UP000252040"/>
    </source>
</evidence>
<dbReference type="PANTHER" id="PTHR14407">
    <property type="entry name" value="HERMANSKY-PUDLAK SYNDROME 4 PROTEIN LIGHT-EAR PROTEIN-RELATED"/>
    <property type="match status" value="1"/>
</dbReference>
<feature type="compositionally biased region" description="Low complexity" evidence="1">
    <location>
        <begin position="500"/>
        <end position="511"/>
    </location>
</feature>
<evidence type="ECO:0000259" key="2">
    <source>
        <dbReference type="Pfam" id="PF19031"/>
    </source>
</evidence>
<dbReference type="GeneID" id="112397335"/>
<dbReference type="GO" id="GO:0005085">
    <property type="term" value="F:guanyl-nucleotide exchange factor activity"/>
    <property type="evidence" value="ECO:0007669"/>
    <property type="project" value="TreeGrafter"/>
</dbReference>